<feature type="compositionally biased region" description="Basic residues" evidence="1">
    <location>
        <begin position="520"/>
        <end position="532"/>
    </location>
</feature>
<dbReference type="OrthoDB" id="342264at2759"/>
<evidence type="ECO:0000259" key="2">
    <source>
        <dbReference type="PROSITE" id="PS50172"/>
    </source>
</evidence>
<dbReference type="Proteomes" id="UP000016931">
    <property type="component" value="Unassembled WGS sequence"/>
</dbReference>
<dbReference type="PROSITE" id="PS50172">
    <property type="entry name" value="BRCT"/>
    <property type="match status" value="4"/>
</dbReference>
<dbReference type="Gene3D" id="3.40.50.10190">
    <property type="entry name" value="BRCT domain"/>
    <property type="match status" value="5"/>
</dbReference>
<feature type="domain" description="BRCT" evidence="2">
    <location>
        <begin position="343"/>
        <end position="415"/>
    </location>
</feature>
<feature type="region of interest" description="Disordered" evidence="1">
    <location>
        <begin position="200"/>
        <end position="238"/>
    </location>
</feature>
<dbReference type="GO" id="GO:0006302">
    <property type="term" value="P:double-strand break repair"/>
    <property type="evidence" value="ECO:0007669"/>
    <property type="project" value="TreeGrafter"/>
</dbReference>
<dbReference type="CDD" id="cd17743">
    <property type="entry name" value="BRCT_BRC1_like_rpt5"/>
    <property type="match status" value="1"/>
</dbReference>
<dbReference type="InterPro" id="IPR053036">
    <property type="entry name" value="CellCycle_DNARepair_Reg"/>
</dbReference>
<dbReference type="Pfam" id="PF16770">
    <property type="entry name" value="RTT107_BRCT_5"/>
    <property type="match status" value="1"/>
</dbReference>
<protein>
    <recommendedName>
        <fullName evidence="2">BRCT domain-containing protein</fullName>
    </recommendedName>
</protein>
<sequence>MADDEVAGPLFEGVVFTIIPSDDISEERVNTLLNALHDGGATFRALHDDDQSIVDIDTVTHVISSHVDFPQYSRCLDLGIYVVKPSWLRDCLAKGRQTSPRQHSPDPSQYFHDVVLCCADVPEGDADAIKAGVIALGGQPSRAMTKLVTHIITLSTNNNKCKVVAEQGLNCKIVLPHWFDACVKLGKKISEGPYLFPNPEIMRRDNGPVRPSPTPQLKGATSATPTGMPMSPPPSPSKSRKAFAALACRKIFFAEDLNISEHLKRALLDIVEAGAAEIVNDVDECDIYIGAYRDGEEYIRASQAGKEVANLAWLYHVIQRNRYSSPLRKLLHYPLPRHGIPGFENMKISLSNYSGEARLYVENLIKYSGAEYTKTMKQDNTHLITAHRSGEKCDAAQEWNIQIINHLWLEESFAKCVIQAPSNPRFSHFPTRTNLGEVTGQTSLDMKSVERIFFPRPKSPRKVLVREQPAPRQKIAGSTDDVDAAPAHENMDIDTAPITEDVDTEDDATPGGGEVAGPKPPRKKPGRTKKSHVTATPRSLAPSKDDKDSPMLPSTGRASKMKAMESIHDAVADIEAYQKESKRKGGVVYGGRRGADAVSSPAPAARRSKKRTSDEYEASAMDPDLSDGETQAHNAKANKKAKTSTSAPTLPPIKFRMMVTGDDRWQDHASKESKDKMALRHMGVLITQDPKEVDILVAPKILRTKKFVCALAGAPLVVDTSFLDSALDEKKLIPRPPMLEDREGEKRFGFKLTESLERAKQNNHQLFAGWSIYVTKDVKGGFDTYKDIVALNGGTALLYQGRTGVSMARRRPRDDPAVGLECENQGKDDEYGCVYLVSGETAPEIKICKTFRKEAEKQGLEARIVTSDWLLNAALSQEIVFREKYLLDKDSVTSQRAG</sequence>
<dbReference type="PANTHER" id="PTHR47667">
    <property type="entry name" value="REGULATOR OF TY1 TRANSPOSITION PROTEIN 107"/>
    <property type="match status" value="1"/>
</dbReference>
<proteinExistence type="predicted"/>
<dbReference type="PANTHER" id="PTHR47667:SF1">
    <property type="entry name" value="REGULATOR OF TY1 TRANSPOSITION PROTEIN 107"/>
    <property type="match status" value="1"/>
</dbReference>
<reference evidence="3 4" key="1">
    <citation type="journal article" date="2012" name="PLoS Pathog.">
        <title>Diverse lifestyles and strategies of plant pathogenesis encoded in the genomes of eighteen Dothideomycetes fungi.</title>
        <authorList>
            <person name="Ohm R.A."/>
            <person name="Feau N."/>
            <person name="Henrissat B."/>
            <person name="Schoch C.L."/>
            <person name="Horwitz B.A."/>
            <person name="Barry K.W."/>
            <person name="Condon B.J."/>
            <person name="Copeland A.C."/>
            <person name="Dhillon B."/>
            <person name="Glaser F."/>
            <person name="Hesse C.N."/>
            <person name="Kosti I."/>
            <person name="LaButti K."/>
            <person name="Lindquist E.A."/>
            <person name="Lucas S."/>
            <person name="Salamov A.A."/>
            <person name="Bradshaw R.E."/>
            <person name="Ciuffetti L."/>
            <person name="Hamelin R.C."/>
            <person name="Kema G.H.J."/>
            <person name="Lawrence C."/>
            <person name="Scott J.A."/>
            <person name="Spatafora J.W."/>
            <person name="Turgeon B.G."/>
            <person name="de Wit P.J.G.M."/>
            <person name="Zhong S."/>
            <person name="Goodwin S.B."/>
            <person name="Grigoriev I.V."/>
        </authorList>
    </citation>
    <scope>NUCLEOTIDE SEQUENCE [LARGE SCALE GENOMIC DNA]</scope>
    <source>
        <strain evidence="3 4">SO2202</strain>
    </source>
</reference>
<evidence type="ECO:0000313" key="4">
    <source>
        <dbReference type="Proteomes" id="UP000016931"/>
    </source>
</evidence>
<dbReference type="eggNOG" id="KOG2043">
    <property type="taxonomic scope" value="Eukaryota"/>
</dbReference>
<dbReference type="GeneID" id="27900789"/>
<dbReference type="STRING" id="692275.N1QJL7"/>
<dbReference type="InterPro" id="IPR001357">
    <property type="entry name" value="BRCT_dom"/>
</dbReference>
<name>N1QJL7_SPHMS</name>
<dbReference type="CDD" id="cd18438">
    <property type="entry name" value="BRCT_BRC1_like_rpt4"/>
    <property type="match status" value="1"/>
</dbReference>
<dbReference type="CDD" id="cd18437">
    <property type="entry name" value="BRCT_BRC1_like_rpt3"/>
    <property type="match status" value="1"/>
</dbReference>
<feature type="region of interest" description="Disordered" evidence="1">
    <location>
        <begin position="582"/>
        <end position="650"/>
    </location>
</feature>
<dbReference type="EMBL" id="KB456260">
    <property type="protein sequence ID" value="EMF17400.1"/>
    <property type="molecule type" value="Genomic_DNA"/>
</dbReference>
<dbReference type="Pfam" id="PF12738">
    <property type="entry name" value="PTCB-BRCT"/>
    <property type="match status" value="1"/>
</dbReference>
<dbReference type="FunFam" id="3.40.50.10190:FF:000048">
    <property type="entry name" value="DNA repair protein Rtt107"/>
    <property type="match status" value="1"/>
</dbReference>
<feature type="region of interest" description="Disordered" evidence="1">
    <location>
        <begin position="460"/>
        <end position="562"/>
    </location>
</feature>
<dbReference type="AlphaFoldDB" id="N1QJL7"/>
<dbReference type="GO" id="GO:0035361">
    <property type="term" value="C:Cul8-RING ubiquitin ligase complex"/>
    <property type="evidence" value="ECO:0007669"/>
    <property type="project" value="TreeGrafter"/>
</dbReference>
<dbReference type="CDD" id="cd18436">
    <property type="entry name" value="BRCT_BRC1_like_rpt2"/>
    <property type="match status" value="1"/>
</dbReference>
<dbReference type="GO" id="GO:0005634">
    <property type="term" value="C:nucleus"/>
    <property type="evidence" value="ECO:0007669"/>
    <property type="project" value="TreeGrafter"/>
</dbReference>
<feature type="domain" description="BRCT" evidence="2">
    <location>
        <begin position="106"/>
        <end position="196"/>
    </location>
</feature>
<dbReference type="GO" id="GO:1990683">
    <property type="term" value="P:DNA double-strand break attachment to nuclear envelope"/>
    <property type="evidence" value="ECO:0007669"/>
    <property type="project" value="TreeGrafter"/>
</dbReference>
<dbReference type="HOGENOM" id="CLU_002149_2_0_1"/>
<dbReference type="OMA" id="SWLYHLI"/>
<gene>
    <name evidence="3" type="ORF">SEPMUDRAFT_146432</name>
</gene>
<dbReference type="RefSeq" id="XP_016765521.1">
    <property type="nucleotide sequence ID" value="XM_016903652.1"/>
</dbReference>
<keyword evidence="4" id="KW-1185">Reference proteome</keyword>
<evidence type="ECO:0000313" key="3">
    <source>
        <dbReference type="EMBL" id="EMF17400.1"/>
    </source>
</evidence>
<organism evidence="3 4">
    <name type="scientific">Sphaerulina musiva (strain SO2202)</name>
    <name type="common">Poplar stem canker fungus</name>
    <name type="synonym">Septoria musiva</name>
    <dbReference type="NCBI Taxonomy" id="692275"/>
    <lineage>
        <taxon>Eukaryota</taxon>
        <taxon>Fungi</taxon>
        <taxon>Dikarya</taxon>
        <taxon>Ascomycota</taxon>
        <taxon>Pezizomycotina</taxon>
        <taxon>Dothideomycetes</taxon>
        <taxon>Dothideomycetidae</taxon>
        <taxon>Mycosphaerellales</taxon>
        <taxon>Mycosphaerellaceae</taxon>
        <taxon>Sphaerulina</taxon>
    </lineage>
</organism>
<dbReference type="InterPro" id="IPR036420">
    <property type="entry name" value="BRCT_dom_sf"/>
</dbReference>
<evidence type="ECO:0000256" key="1">
    <source>
        <dbReference type="SAM" id="MobiDB-lite"/>
    </source>
</evidence>
<dbReference type="SMART" id="SM00292">
    <property type="entry name" value="BRCT"/>
    <property type="match status" value="6"/>
</dbReference>
<feature type="domain" description="BRCT" evidence="2">
    <location>
        <begin position="6"/>
        <end position="105"/>
    </location>
</feature>
<accession>N1QJL7</accession>
<dbReference type="SUPFAM" id="SSF52113">
    <property type="entry name" value="BRCT domain"/>
    <property type="match status" value="4"/>
</dbReference>
<feature type="domain" description="BRCT" evidence="2">
    <location>
        <begin position="835"/>
        <end position="887"/>
    </location>
</feature>